<comment type="caution">
    <text evidence="2">The sequence shown here is derived from an EMBL/GenBank/DDBJ whole genome shotgun (WGS) entry which is preliminary data.</text>
</comment>
<evidence type="ECO:0008006" key="4">
    <source>
        <dbReference type="Google" id="ProtNLM"/>
    </source>
</evidence>
<keyword evidence="3" id="KW-1185">Reference proteome</keyword>
<organism evidence="2 3">
    <name type="scientific">Microbispora amethystogenes</name>
    <dbReference type="NCBI Taxonomy" id="1427754"/>
    <lineage>
        <taxon>Bacteria</taxon>
        <taxon>Bacillati</taxon>
        <taxon>Actinomycetota</taxon>
        <taxon>Actinomycetes</taxon>
        <taxon>Streptosporangiales</taxon>
        <taxon>Streptosporangiaceae</taxon>
        <taxon>Microbispora</taxon>
    </lineage>
</organism>
<feature type="compositionally biased region" description="Gly residues" evidence="1">
    <location>
        <begin position="7"/>
        <end position="18"/>
    </location>
</feature>
<evidence type="ECO:0000313" key="2">
    <source>
        <dbReference type="EMBL" id="GIH34244.1"/>
    </source>
</evidence>
<name>A0ABQ4FHC9_9ACTN</name>
<dbReference type="EMBL" id="BOOB01000034">
    <property type="protein sequence ID" value="GIH34244.1"/>
    <property type="molecule type" value="Genomic_DNA"/>
</dbReference>
<dbReference type="InterPro" id="IPR006311">
    <property type="entry name" value="TAT_signal"/>
</dbReference>
<protein>
    <recommendedName>
        <fullName evidence="4">Ferritin-like domain-containing protein</fullName>
    </recommendedName>
</protein>
<gene>
    <name evidence="2" type="ORF">Mam01_44080</name>
</gene>
<feature type="compositionally biased region" description="Low complexity" evidence="1">
    <location>
        <begin position="112"/>
        <end position="138"/>
    </location>
</feature>
<evidence type="ECO:0000313" key="3">
    <source>
        <dbReference type="Proteomes" id="UP000651728"/>
    </source>
</evidence>
<dbReference type="Proteomes" id="UP000651728">
    <property type="component" value="Unassembled WGS sequence"/>
</dbReference>
<proteinExistence type="predicted"/>
<sequence length="190" mass="18602">MKEDSGGEGGSGGRGDSGGARVTRRALLGVAAAAGLAAAGGCSNGPDKPVTPPPPDPQAVLIGELIADKERLVALYGRAVAALPGRAATLEPFRQRHAAHVRALRALLPAGTAPITSAPSSSGSPPASPSGSPSDGSTQVSVGVLRDFEKASAAARPAQTATASPALAQLLVSIGACEAVHVVALGRLRG</sequence>
<evidence type="ECO:0000256" key="1">
    <source>
        <dbReference type="SAM" id="MobiDB-lite"/>
    </source>
</evidence>
<dbReference type="RefSeq" id="WP_204287094.1">
    <property type="nucleotide sequence ID" value="NZ_BAABEJ010000017.1"/>
</dbReference>
<feature type="region of interest" description="Disordered" evidence="1">
    <location>
        <begin position="112"/>
        <end position="139"/>
    </location>
</feature>
<reference evidence="2 3" key="1">
    <citation type="submission" date="2021-01" db="EMBL/GenBank/DDBJ databases">
        <title>Whole genome shotgun sequence of Microbispora amethystogenes NBRC 101907.</title>
        <authorList>
            <person name="Komaki H."/>
            <person name="Tamura T."/>
        </authorList>
    </citation>
    <scope>NUCLEOTIDE SEQUENCE [LARGE SCALE GENOMIC DNA]</scope>
    <source>
        <strain evidence="2 3">NBRC 101907</strain>
    </source>
</reference>
<feature type="region of interest" description="Disordered" evidence="1">
    <location>
        <begin position="1"/>
        <end position="21"/>
    </location>
</feature>
<accession>A0ABQ4FHC9</accession>
<feature type="region of interest" description="Disordered" evidence="1">
    <location>
        <begin position="38"/>
        <end position="59"/>
    </location>
</feature>
<dbReference type="PROSITE" id="PS51318">
    <property type="entry name" value="TAT"/>
    <property type="match status" value="1"/>
</dbReference>